<dbReference type="PANTHER" id="PTHR34883:SF20">
    <property type="entry name" value="PHYTOCYANIN DOMAIN-CONTAINING PROTEIN"/>
    <property type="match status" value="1"/>
</dbReference>
<evidence type="ECO:0000256" key="2">
    <source>
        <dbReference type="SAM" id="SignalP"/>
    </source>
</evidence>
<reference evidence="3" key="1">
    <citation type="submission" date="2022-07" db="EMBL/GenBank/DDBJ databases">
        <title>Fungi with potential for degradation of polypropylene.</title>
        <authorList>
            <person name="Gostincar C."/>
        </authorList>
    </citation>
    <scope>NUCLEOTIDE SEQUENCE</scope>
    <source>
        <strain evidence="3">EXF-13308</strain>
    </source>
</reference>
<dbReference type="EMBL" id="JANBVO010000030">
    <property type="protein sequence ID" value="KAJ9138435.1"/>
    <property type="molecule type" value="Genomic_DNA"/>
</dbReference>
<dbReference type="InterPro" id="IPR008972">
    <property type="entry name" value="Cupredoxin"/>
</dbReference>
<dbReference type="Gene3D" id="2.60.40.420">
    <property type="entry name" value="Cupredoxins - blue copper proteins"/>
    <property type="match status" value="1"/>
</dbReference>
<protein>
    <recommendedName>
        <fullName evidence="5">Extracellular serine-rich protein</fullName>
    </recommendedName>
</protein>
<keyword evidence="4" id="KW-1185">Reference proteome</keyword>
<sequence>MAPLGKLLVAVSLALQASAKTIRINVGESGLAFSPSSVTAAKGDVLEYHFFPINHSVVAGDFSNPCAPSSSGGFFSGFMPTKSGENANVFSVTVNDTNPIVFYCAQNTLSHCKSGMSGIVNANSSDQLQTYQNAAKNVQTAISPASVFGGTVGAASASSSSTSSSASSTATSGSGYGGGSSGGSGAGGQEASVIAVLGAFGLALFMA</sequence>
<feature type="region of interest" description="Disordered" evidence="1">
    <location>
        <begin position="158"/>
        <end position="182"/>
    </location>
</feature>
<dbReference type="Proteomes" id="UP001174694">
    <property type="component" value="Unassembled WGS sequence"/>
</dbReference>
<feature type="signal peptide" evidence="2">
    <location>
        <begin position="1"/>
        <end position="19"/>
    </location>
</feature>
<evidence type="ECO:0000256" key="1">
    <source>
        <dbReference type="SAM" id="MobiDB-lite"/>
    </source>
</evidence>
<dbReference type="AlphaFoldDB" id="A0AA38RIJ4"/>
<proteinExistence type="predicted"/>
<feature type="compositionally biased region" description="Low complexity" evidence="1">
    <location>
        <begin position="158"/>
        <end position="173"/>
    </location>
</feature>
<organism evidence="3 4">
    <name type="scientific">Pleurostoma richardsiae</name>
    <dbReference type="NCBI Taxonomy" id="41990"/>
    <lineage>
        <taxon>Eukaryota</taxon>
        <taxon>Fungi</taxon>
        <taxon>Dikarya</taxon>
        <taxon>Ascomycota</taxon>
        <taxon>Pezizomycotina</taxon>
        <taxon>Sordariomycetes</taxon>
        <taxon>Sordariomycetidae</taxon>
        <taxon>Calosphaeriales</taxon>
        <taxon>Pleurostomataceae</taxon>
        <taxon>Pleurostoma</taxon>
    </lineage>
</organism>
<dbReference type="InterPro" id="IPR052953">
    <property type="entry name" value="Ser-rich/MCO-related"/>
</dbReference>
<evidence type="ECO:0000313" key="3">
    <source>
        <dbReference type="EMBL" id="KAJ9138435.1"/>
    </source>
</evidence>
<evidence type="ECO:0000313" key="4">
    <source>
        <dbReference type="Proteomes" id="UP001174694"/>
    </source>
</evidence>
<dbReference type="PANTHER" id="PTHR34883">
    <property type="entry name" value="SERINE-RICH PROTEIN, PUTATIVE-RELATED-RELATED"/>
    <property type="match status" value="1"/>
</dbReference>
<evidence type="ECO:0008006" key="5">
    <source>
        <dbReference type="Google" id="ProtNLM"/>
    </source>
</evidence>
<comment type="caution">
    <text evidence="3">The sequence shown here is derived from an EMBL/GenBank/DDBJ whole genome shotgun (WGS) entry which is preliminary data.</text>
</comment>
<accession>A0AA38RIJ4</accession>
<gene>
    <name evidence="3" type="ORF">NKR23_g8469</name>
</gene>
<feature type="chain" id="PRO_5041391186" description="Extracellular serine-rich protein" evidence="2">
    <location>
        <begin position="20"/>
        <end position="207"/>
    </location>
</feature>
<name>A0AA38RIJ4_9PEZI</name>
<keyword evidence="2" id="KW-0732">Signal</keyword>
<dbReference type="SUPFAM" id="SSF49503">
    <property type="entry name" value="Cupredoxins"/>
    <property type="match status" value="1"/>
</dbReference>